<evidence type="ECO:0000259" key="1">
    <source>
        <dbReference type="Pfam" id="PF22007"/>
    </source>
</evidence>
<evidence type="ECO:0008006" key="5">
    <source>
        <dbReference type="Google" id="ProtNLM"/>
    </source>
</evidence>
<dbReference type="RefSeq" id="WP_008726472.1">
    <property type="nucleotide sequence ID" value="NZ_JBBMFM010000276.1"/>
</dbReference>
<name>A0ABV1DHG6_9FIRM</name>
<gene>
    <name evidence="3" type="ORF">WMQ36_29565</name>
</gene>
<keyword evidence="4" id="KW-1185">Reference proteome</keyword>
<feature type="domain" description="DUF7309" evidence="2">
    <location>
        <begin position="10"/>
        <end position="177"/>
    </location>
</feature>
<proteinExistence type="predicted"/>
<evidence type="ECO:0000313" key="3">
    <source>
        <dbReference type="EMBL" id="MEQ2429117.1"/>
    </source>
</evidence>
<dbReference type="InterPro" id="IPR054216">
    <property type="entry name" value="DUF6930"/>
</dbReference>
<feature type="domain" description="DUF6930" evidence="1">
    <location>
        <begin position="214"/>
        <end position="333"/>
    </location>
</feature>
<sequence length="337" mass="39170">MRKEASIQEWKDLYQAATKIKELKPWEHFWDMDLIGIQEGNEEDTVFFSVLGRGGGCYGLVAYEGYEGLNDFLMLTMSESMNLSMEYAMFSQHNLTCYWGNRDELSGKQREIIKELGYKYRGKNQWLYFMSYCAGYYPYNYDQDEVQRMTRYLGRLADALEYYQAHDMDGDFENANMYLYSYDRKMGQWGGQIQGLPFTMYRFNNLIIMDDKLMEELSRAPRNQYILEADISYLGAQVSDKMYERPANPPLCLIVEAASEMILKADMLDPEEDPNVALAENLIGFIMEHGAPKEIRVTNVIMEAVLEHLCEAAGIRLRRVKHLAGLDGLREGMARFM</sequence>
<evidence type="ECO:0000313" key="4">
    <source>
        <dbReference type="Proteomes" id="UP001454086"/>
    </source>
</evidence>
<dbReference type="Proteomes" id="UP001454086">
    <property type="component" value="Unassembled WGS sequence"/>
</dbReference>
<dbReference type="Pfam" id="PF23988">
    <property type="entry name" value="DUF7309"/>
    <property type="match status" value="1"/>
</dbReference>
<accession>A0ABV1DHG6</accession>
<reference evidence="3 4" key="1">
    <citation type="submission" date="2024-03" db="EMBL/GenBank/DDBJ databases">
        <title>Human intestinal bacterial collection.</title>
        <authorList>
            <person name="Pauvert C."/>
            <person name="Hitch T.C.A."/>
            <person name="Clavel T."/>
        </authorList>
    </citation>
    <scope>NUCLEOTIDE SEQUENCE [LARGE SCALE GENOMIC DNA]</scope>
    <source>
        <strain evidence="3 4">CLA-SR-H021</strain>
    </source>
</reference>
<evidence type="ECO:0000259" key="2">
    <source>
        <dbReference type="Pfam" id="PF23988"/>
    </source>
</evidence>
<dbReference type="InterPro" id="IPR055733">
    <property type="entry name" value="DUF7309"/>
</dbReference>
<comment type="caution">
    <text evidence="3">The sequence shown here is derived from an EMBL/GenBank/DDBJ whole genome shotgun (WGS) entry which is preliminary data.</text>
</comment>
<dbReference type="Pfam" id="PF22007">
    <property type="entry name" value="DUF6930"/>
    <property type="match status" value="1"/>
</dbReference>
<organism evidence="3 4">
    <name type="scientific">Enterocloster hominis</name>
    <name type="common">ex Hitch et al. 2024</name>
    <dbReference type="NCBI Taxonomy" id="1917870"/>
    <lineage>
        <taxon>Bacteria</taxon>
        <taxon>Bacillati</taxon>
        <taxon>Bacillota</taxon>
        <taxon>Clostridia</taxon>
        <taxon>Lachnospirales</taxon>
        <taxon>Lachnospiraceae</taxon>
        <taxon>Enterocloster</taxon>
    </lineage>
</organism>
<protein>
    <recommendedName>
        <fullName evidence="5">GNAT family N-acetyltransferase</fullName>
    </recommendedName>
</protein>
<dbReference type="EMBL" id="JBBMFM010000276">
    <property type="protein sequence ID" value="MEQ2429117.1"/>
    <property type="molecule type" value="Genomic_DNA"/>
</dbReference>